<dbReference type="Pfam" id="PF00551">
    <property type="entry name" value="Formyl_trans_N"/>
    <property type="match status" value="1"/>
</dbReference>
<feature type="domain" description="Formyl transferase N-terminal" evidence="1">
    <location>
        <begin position="35"/>
        <end position="129"/>
    </location>
</feature>
<proteinExistence type="predicted"/>
<dbReference type="EMBL" id="JBHSZH010000005">
    <property type="protein sequence ID" value="MFC7081919.1"/>
    <property type="molecule type" value="Genomic_DNA"/>
</dbReference>
<dbReference type="Proteomes" id="UP001596407">
    <property type="component" value="Unassembled WGS sequence"/>
</dbReference>
<reference evidence="2 3" key="1">
    <citation type="journal article" date="2019" name="Int. J. Syst. Evol. Microbiol.">
        <title>The Global Catalogue of Microorganisms (GCM) 10K type strain sequencing project: providing services to taxonomists for standard genome sequencing and annotation.</title>
        <authorList>
            <consortium name="The Broad Institute Genomics Platform"/>
            <consortium name="The Broad Institute Genome Sequencing Center for Infectious Disease"/>
            <person name="Wu L."/>
            <person name="Ma J."/>
        </authorList>
    </citation>
    <scope>NUCLEOTIDE SEQUENCE [LARGE SCALE GENOMIC DNA]</scope>
    <source>
        <strain evidence="2 3">DT72</strain>
    </source>
</reference>
<sequence>MDVHTTEGVMDGLQVGLNDETLETIESSCDVCLHHSVGILTGDILSTTEHGVVGFHHGNLREYRGGPPGFWEFLHGRSETGVTVQKFTETLDGGEIVAERTIDITDFHSWERIREAQHSEAQDLLAEAISRIRDPEFDPVRLDDSELGTLYTRSDRTKSVKLRYLLKELTSSVRRALP</sequence>
<comment type="caution">
    <text evidence="2">The sequence shown here is derived from an EMBL/GenBank/DDBJ whole genome shotgun (WGS) entry which is preliminary data.</text>
</comment>
<organism evidence="2 3">
    <name type="scientific">Halorussus caseinilyticus</name>
    <dbReference type="NCBI Taxonomy" id="3034025"/>
    <lineage>
        <taxon>Archaea</taxon>
        <taxon>Methanobacteriati</taxon>
        <taxon>Methanobacteriota</taxon>
        <taxon>Stenosarchaea group</taxon>
        <taxon>Halobacteria</taxon>
        <taxon>Halobacteriales</taxon>
        <taxon>Haladaptataceae</taxon>
        <taxon>Halorussus</taxon>
    </lineage>
</organism>
<dbReference type="Gene3D" id="3.40.50.170">
    <property type="entry name" value="Formyl transferase, N-terminal domain"/>
    <property type="match status" value="1"/>
</dbReference>
<dbReference type="InterPro" id="IPR002376">
    <property type="entry name" value="Formyl_transf_N"/>
</dbReference>
<evidence type="ECO:0000259" key="1">
    <source>
        <dbReference type="Pfam" id="PF00551"/>
    </source>
</evidence>
<gene>
    <name evidence="2" type="ORF">ACFQJ6_19300</name>
</gene>
<accession>A0ABD5WN38</accession>
<name>A0ABD5WN38_9EURY</name>
<evidence type="ECO:0000313" key="3">
    <source>
        <dbReference type="Proteomes" id="UP001596407"/>
    </source>
</evidence>
<keyword evidence="3" id="KW-1185">Reference proteome</keyword>
<dbReference type="AlphaFoldDB" id="A0ABD5WN38"/>
<dbReference type="RefSeq" id="WP_382210196.1">
    <property type="nucleotide sequence ID" value="NZ_JBHSZH010000005.1"/>
</dbReference>
<dbReference type="InterPro" id="IPR036477">
    <property type="entry name" value="Formyl_transf_N_sf"/>
</dbReference>
<dbReference type="SUPFAM" id="SSF53328">
    <property type="entry name" value="Formyltransferase"/>
    <property type="match status" value="1"/>
</dbReference>
<protein>
    <submittedName>
        <fullName evidence="2">Formyltransferase family protein</fullName>
    </submittedName>
</protein>
<evidence type="ECO:0000313" key="2">
    <source>
        <dbReference type="EMBL" id="MFC7081919.1"/>
    </source>
</evidence>